<comment type="caution">
    <text evidence="1">The sequence shown here is derived from an EMBL/GenBank/DDBJ whole genome shotgun (WGS) entry which is preliminary data.</text>
</comment>
<dbReference type="EMBL" id="JACIET010000002">
    <property type="protein sequence ID" value="MBB4013463.1"/>
    <property type="molecule type" value="Genomic_DNA"/>
</dbReference>
<dbReference type="RefSeq" id="WP_183635331.1">
    <property type="nucleotide sequence ID" value="NZ_BAABLE010000005.1"/>
</dbReference>
<proteinExistence type="predicted"/>
<dbReference type="Gene3D" id="2.40.360.20">
    <property type="match status" value="1"/>
</dbReference>
<keyword evidence="2" id="KW-1185">Reference proteome</keyword>
<name>A0A840BLG7_9RHOO</name>
<reference evidence="1 2" key="1">
    <citation type="submission" date="2020-08" db="EMBL/GenBank/DDBJ databases">
        <title>Genomic Encyclopedia of Type Strains, Phase IV (KMG-IV): sequencing the most valuable type-strain genomes for metagenomic binning, comparative biology and taxonomic classification.</title>
        <authorList>
            <person name="Goeker M."/>
        </authorList>
    </citation>
    <scope>NUCLEOTIDE SEQUENCE [LARGE SCALE GENOMIC DNA]</scope>
    <source>
        <strain evidence="1 2">DSM 106739</strain>
    </source>
</reference>
<gene>
    <name evidence="1" type="ORF">GGR36_002809</name>
</gene>
<dbReference type="Proteomes" id="UP000561045">
    <property type="component" value="Unassembled WGS sequence"/>
</dbReference>
<evidence type="ECO:0000313" key="2">
    <source>
        <dbReference type="Proteomes" id="UP000561045"/>
    </source>
</evidence>
<organism evidence="1 2">
    <name type="scientific">Niveibacterium umoris</name>
    <dbReference type="NCBI Taxonomy" id="1193620"/>
    <lineage>
        <taxon>Bacteria</taxon>
        <taxon>Pseudomonadati</taxon>
        <taxon>Pseudomonadota</taxon>
        <taxon>Betaproteobacteria</taxon>
        <taxon>Rhodocyclales</taxon>
        <taxon>Rhodocyclaceae</taxon>
        <taxon>Niveibacterium</taxon>
    </lineage>
</organism>
<dbReference type="AlphaFoldDB" id="A0A840BLG7"/>
<sequence>MIEADATRRVLEVNERIRMVEPVQTYADESRTRKGTKAVIRFPVKVGDTWRDEFTEEGEFRLEIGGYRYDYEEVADSKAAGWEEISIGAGTFTALRIDRIAIWRKSNPRLLDKKSALAEHMEPPKPSRELKGATVSQYWYVPAIGRVVLQAQAQTKWPQFVEGSSLLKNPSANVIELTGYRDSKIDCTGEKPAFAQRSDAPPLGFAVMPNNTWTWAFQMRAHYPRQTD</sequence>
<protein>
    <submittedName>
        <fullName evidence="1">Uncharacterized protein</fullName>
    </submittedName>
</protein>
<accession>A0A840BLG7</accession>
<evidence type="ECO:0000313" key="1">
    <source>
        <dbReference type="EMBL" id="MBB4013463.1"/>
    </source>
</evidence>